<feature type="region of interest" description="Disordered" evidence="1">
    <location>
        <begin position="1"/>
        <end position="119"/>
    </location>
</feature>
<organism evidence="2 3">
    <name type="scientific">Austropuccinia psidii MF-1</name>
    <dbReference type="NCBI Taxonomy" id="1389203"/>
    <lineage>
        <taxon>Eukaryota</taxon>
        <taxon>Fungi</taxon>
        <taxon>Dikarya</taxon>
        <taxon>Basidiomycota</taxon>
        <taxon>Pucciniomycotina</taxon>
        <taxon>Pucciniomycetes</taxon>
        <taxon>Pucciniales</taxon>
        <taxon>Sphaerophragmiaceae</taxon>
        <taxon>Austropuccinia</taxon>
    </lineage>
</organism>
<evidence type="ECO:0000256" key="1">
    <source>
        <dbReference type="SAM" id="MobiDB-lite"/>
    </source>
</evidence>
<proteinExistence type="predicted"/>
<keyword evidence="3" id="KW-1185">Reference proteome</keyword>
<protein>
    <submittedName>
        <fullName evidence="2">Uncharacterized protein</fullName>
    </submittedName>
</protein>
<accession>A0A9Q3BQP1</accession>
<feature type="compositionally biased region" description="Polar residues" evidence="1">
    <location>
        <begin position="103"/>
        <end position="117"/>
    </location>
</feature>
<gene>
    <name evidence="2" type="ORF">O181_008917</name>
</gene>
<dbReference type="AlphaFoldDB" id="A0A9Q3BQP1"/>
<dbReference type="EMBL" id="AVOT02002114">
    <property type="protein sequence ID" value="MBW0469202.1"/>
    <property type="molecule type" value="Genomic_DNA"/>
</dbReference>
<evidence type="ECO:0000313" key="2">
    <source>
        <dbReference type="EMBL" id="MBW0469202.1"/>
    </source>
</evidence>
<reference evidence="2" key="1">
    <citation type="submission" date="2021-03" db="EMBL/GenBank/DDBJ databases">
        <title>Draft genome sequence of rust myrtle Austropuccinia psidii MF-1, a brazilian biotype.</title>
        <authorList>
            <person name="Quecine M.C."/>
            <person name="Pachon D.M.R."/>
            <person name="Bonatelli M.L."/>
            <person name="Correr F.H."/>
            <person name="Franceschini L.M."/>
            <person name="Leite T.F."/>
            <person name="Margarido G.R.A."/>
            <person name="Almeida C.A."/>
            <person name="Ferrarezi J.A."/>
            <person name="Labate C.A."/>
        </authorList>
    </citation>
    <scope>NUCLEOTIDE SEQUENCE</scope>
    <source>
        <strain evidence="2">MF-1</strain>
    </source>
</reference>
<evidence type="ECO:0000313" key="3">
    <source>
        <dbReference type="Proteomes" id="UP000765509"/>
    </source>
</evidence>
<sequence>MPVPHSPPSRKTRSQARAQAVLTPTPTAPLDVTPAEGRKRTKKINFFSGVVGGSPGLSTTTFKGSGKDGEEEEENSVEEEQSDATEGVPDPVGASQGTGGPTLAQSHQPVSNQSEPSSLAIVQKMTQIMVNFQAASSSDASRPHL</sequence>
<feature type="compositionally biased region" description="Acidic residues" evidence="1">
    <location>
        <begin position="69"/>
        <end position="83"/>
    </location>
</feature>
<dbReference type="Proteomes" id="UP000765509">
    <property type="component" value="Unassembled WGS sequence"/>
</dbReference>
<name>A0A9Q3BQP1_9BASI</name>
<comment type="caution">
    <text evidence="2">The sequence shown here is derived from an EMBL/GenBank/DDBJ whole genome shotgun (WGS) entry which is preliminary data.</text>
</comment>